<dbReference type="EMBL" id="FO818637">
    <property type="protein sequence ID" value="CDM90005.1"/>
    <property type="molecule type" value="Genomic_DNA"/>
</dbReference>
<proteinExistence type="predicted"/>
<gene>
    <name evidence="1" type="ORF">XBW1_2647</name>
</gene>
<name>A0A0B6X8V8_XENBV</name>
<sequence length="21" mass="2411">MLKLGDPYITPMGKYIAEKIE</sequence>
<reference evidence="1 2" key="1">
    <citation type="submission" date="2014-02" db="EMBL/GenBank/DDBJ databases">
        <authorList>
            <person name="Genoscope - CEA"/>
        </authorList>
    </citation>
    <scope>NUCLEOTIDE SEQUENCE [LARGE SCALE GENOMIC DNA]</scope>
    <source>
        <strain evidence="1 2">CS03</strain>
    </source>
</reference>
<accession>A0A0B6X8V8</accession>
<evidence type="ECO:0000313" key="2">
    <source>
        <dbReference type="Proteomes" id="UP000032930"/>
    </source>
</evidence>
<organism evidence="1 2">
    <name type="scientific">Xenorhabdus bovienii</name>
    <name type="common">Xenorhabdus nematophila subsp. bovienii</name>
    <dbReference type="NCBI Taxonomy" id="40576"/>
    <lineage>
        <taxon>Bacteria</taxon>
        <taxon>Pseudomonadati</taxon>
        <taxon>Pseudomonadota</taxon>
        <taxon>Gammaproteobacteria</taxon>
        <taxon>Enterobacterales</taxon>
        <taxon>Morganellaceae</taxon>
        <taxon>Xenorhabdus</taxon>
    </lineage>
</organism>
<dbReference type="Proteomes" id="UP000032930">
    <property type="component" value="Chromosome"/>
</dbReference>
<evidence type="ECO:0000313" key="1">
    <source>
        <dbReference type="EMBL" id="CDM90005.1"/>
    </source>
</evidence>
<dbReference type="KEGG" id="xbv:XBW1_2647"/>
<protein>
    <submittedName>
        <fullName evidence="1">Uncharacterized protein</fullName>
    </submittedName>
</protein>
<dbReference type="AlphaFoldDB" id="A0A0B6X8V8"/>